<organism evidence="3 4">
    <name type="scientific">Nocardia arthritidis</name>
    <dbReference type="NCBI Taxonomy" id="228602"/>
    <lineage>
        <taxon>Bacteria</taxon>
        <taxon>Bacillati</taxon>
        <taxon>Actinomycetota</taxon>
        <taxon>Actinomycetes</taxon>
        <taxon>Mycobacteriales</taxon>
        <taxon>Nocardiaceae</taxon>
        <taxon>Nocardia</taxon>
    </lineage>
</organism>
<feature type="transmembrane region" description="Helical" evidence="2">
    <location>
        <begin position="43"/>
        <end position="64"/>
    </location>
</feature>
<dbReference type="AlphaFoldDB" id="A0A6G9YS72"/>
<keyword evidence="2" id="KW-0472">Membrane</keyword>
<proteinExistence type="predicted"/>
<dbReference type="Proteomes" id="UP000503540">
    <property type="component" value="Chromosome"/>
</dbReference>
<evidence type="ECO:0000313" key="3">
    <source>
        <dbReference type="EMBL" id="QIS15733.1"/>
    </source>
</evidence>
<keyword evidence="2" id="KW-0812">Transmembrane</keyword>
<dbReference type="RefSeq" id="WP_167477925.1">
    <property type="nucleotide sequence ID" value="NZ_CP046172.1"/>
</dbReference>
<reference evidence="3 4" key="1">
    <citation type="journal article" date="2019" name="ACS Chem. Biol.">
        <title>Identification and Mobilization of a Cryptic Antibiotic Biosynthesis Gene Locus from a Human-Pathogenic Nocardia Isolate.</title>
        <authorList>
            <person name="Herisse M."/>
            <person name="Ishida K."/>
            <person name="Porter J.L."/>
            <person name="Howden B."/>
            <person name="Hertweck C."/>
            <person name="Stinear T.P."/>
            <person name="Pidot S.J."/>
        </authorList>
    </citation>
    <scope>NUCLEOTIDE SEQUENCE [LARGE SCALE GENOMIC DNA]</scope>
    <source>
        <strain evidence="3 4">AUSMDU00012717</strain>
    </source>
</reference>
<dbReference type="EMBL" id="CP046172">
    <property type="protein sequence ID" value="QIS15733.1"/>
    <property type="molecule type" value="Genomic_DNA"/>
</dbReference>
<feature type="region of interest" description="Disordered" evidence="1">
    <location>
        <begin position="1"/>
        <end position="33"/>
    </location>
</feature>
<keyword evidence="2" id="KW-1133">Transmembrane helix</keyword>
<feature type="region of interest" description="Disordered" evidence="1">
    <location>
        <begin position="60"/>
        <end position="122"/>
    </location>
</feature>
<dbReference type="KEGG" id="nah:F5544_39575"/>
<sequence>MTEAEGAGQSGPAENENPAPQAAPPPRSNALAARWRGSRPLRIVTAVVAAVVIGLAGFGAGLAVGDHGGHRHHGGHHMTAHRWGPGERMHRYDRQRPPEPPPSGAPQPSTQPSQTPAPTPTH</sequence>
<accession>A0A6G9YS72</accession>
<evidence type="ECO:0000256" key="1">
    <source>
        <dbReference type="SAM" id="MobiDB-lite"/>
    </source>
</evidence>
<feature type="compositionally biased region" description="Basic residues" evidence="1">
    <location>
        <begin position="69"/>
        <end position="80"/>
    </location>
</feature>
<protein>
    <submittedName>
        <fullName evidence="3">Uncharacterized protein</fullName>
    </submittedName>
</protein>
<evidence type="ECO:0000313" key="4">
    <source>
        <dbReference type="Proteomes" id="UP000503540"/>
    </source>
</evidence>
<feature type="compositionally biased region" description="Basic and acidic residues" evidence="1">
    <location>
        <begin position="84"/>
        <end position="97"/>
    </location>
</feature>
<gene>
    <name evidence="3" type="ORF">F5544_39575</name>
</gene>
<evidence type="ECO:0000256" key="2">
    <source>
        <dbReference type="SAM" id="Phobius"/>
    </source>
</evidence>
<keyword evidence="4" id="KW-1185">Reference proteome</keyword>
<name>A0A6G9YS72_9NOCA</name>